<reference evidence="1 2" key="1">
    <citation type="submission" date="2016-11" db="EMBL/GenBank/DDBJ databases">
        <authorList>
            <person name="Jaros S."/>
            <person name="Januszkiewicz K."/>
            <person name="Wedrychowicz H."/>
        </authorList>
    </citation>
    <scope>NUCLEOTIDE SEQUENCE [LARGE SCALE GENOMIC DNA]</scope>
    <source>
        <strain evidence="1 2">GAS86</strain>
    </source>
</reference>
<evidence type="ECO:0000313" key="1">
    <source>
        <dbReference type="EMBL" id="SIO19860.1"/>
    </source>
</evidence>
<proteinExistence type="predicted"/>
<dbReference type="InterPro" id="IPR027417">
    <property type="entry name" value="P-loop_NTPase"/>
</dbReference>
<protein>
    <recommendedName>
        <fullName evidence="3">NACHT domain-containing protein</fullName>
    </recommendedName>
</protein>
<dbReference type="Gene3D" id="3.40.50.300">
    <property type="entry name" value="P-loop containing nucleotide triphosphate hydrolases"/>
    <property type="match status" value="1"/>
</dbReference>
<sequence length="1362" mass="152516">MYRLATNGQTKLTNESGEQLSDYRLDRLNTREFEHLSQALCKKFVATGVTPFGDGPDGGREATFDGKMDFPSASAPWAGYLVVQCKFRQRSNGDTASDTEWVTKELSSELAKYGAPKAKRSTKAPKRGRRSPDYYIFITNAVLSGNAETGGHDKCDAILRRHMARLGMQGYAIWGFDELRSFLDLAPEIRQSYIGFILPDDVLHRALIQLSIDTPDFARVLENYLQKELQSDYAAKLESAGQHDEKRVVPLSKVFIDLPFTPTKEASLRSSESHDTLACNLITAANAIIRHPEESKNRPSSLGRFAIVGGPGQGKSTIGQYLCQLYRAALLEKCKTLDPQCAQIIDSIVEFSKENPRFAPESLRFPFRIILNRFASDLAKDGNLTVVEYIRQRVEKLGSAGTISTPILKQWISGYPWIFVLDGLDEVPSSSNRTQVLEAIQHFLIDLSTAKADAVVIATTRPQGYADEFASSHFQHIYLPPLSAAQALKYGSSLLEFRANGDMDKFETTRRRLAAAASNEATMRLMSSPLQVTIMATLVERLGEPPKQRYRLFEEYYRTIYTRETNREGAHSELLRDRKTDVDTIHYRTGLLLQAESELAGKTAALLTLPRFLALVRQRLSEQGLDGTDSDRLINEIKTSALDRLIFLVSPHDEEIGFEIRSLQEFMAAEAIARGTTEHVRLRIEEVAPITNWRNVFLFLVGKLCDADSVELLDHIIILCDDLNDSELNPDYSSIRWGSRLAIDILSDGAMRPAPKRERRLLSTALEILDQCFFTDAQELASIYHERLEDMYRDKLESIMVGFDCSRALPAWELLDALATKQVKWARDLHGKYWKKLSDYEKFMVAPSEISLYNEWHLQTIAAIFPQLSPGQAFPMIEEYDQRNKALETDWPKWLVALYDLHDNFFSFNSDSTATSISVKIRFGNTEIKGVIGQVLVEPMKINLDILEMPNPSASWEGFLAAIKFATTPNKHSLGSAIRAIGRAGVSNAIPWLRSIVPWPLSGLFDGLHSCGDDAELITLAEELAFKADAGKFGDFDDWVKAESLSQQTPITYNLADKPGQLPYDRQSLKRGLPLAGSYSLQSGDDTFDTDFDFWLRTLAANYETPNGAWLARCAHTFLFRLSRSKAEHESMHDSPTNKLAPDVISTYFVALRAQFKFLDPQLVHFLLTELSSADSIPELLDALVSGKGVTPNHAGREMLSTLIREATVADRLSERSLRWAIWATATGLHMGLSKMQLDMSPAADALDPVQLAMLRLGASDLTEEECRSLIGQFSANANADMSRENVRELGRAIEQLPPESAKPLRKLALESFAKNVPLAEGWPLSSSYGYTLYEALDERKSSLRTSLEKWASLGFLSVPTE</sequence>
<dbReference type="EMBL" id="FSRM01000001">
    <property type="protein sequence ID" value="SIO19860.1"/>
    <property type="molecule type" value="Genomic_DNA"/>
</dbReference>
<evidence type="ECO:0008006" key="3">
    <source>
        <dbReference type="Google" id="ProtNLM"/>
    </source>
</evidence>
<accession>A0A1N6HJC3</accession>
<dbReference type="SUPFAM" id="SSF52540">
    <property type="entry name" value="P-loop containing nucleoside triphosphate hydrolases"/>
    <property type="match status" value="1"/>
</dbReference>
<dbReference type="OrthoDB" id="6064495at2"/>
<evidence type="ECO:0000313" key="2">
    <source>
        <dbReference type="Proteomes" id="UP000184693"/>
    </source>
</evidence>
<dbReference type="RefSeq" id="WP_143787540.1">
    <property type="nucleotide sequence ID" value="NZ_FSRM01000001.1"/>
</dbReference>
<dbReference type="Proteomes" id="UP000184693">
    <property type="component" value="Unassembled WGS sequence"/>
</dbReference>
<name>A0A1N6HJC3_9BURK</name>
<gene>
    <name evidence="1" type="ORF">SAMN05444168_3343</name>
</gene>
<organism evidence="1 2">
    <name type="scientific">Paraburkholderia phenazinium</name>
    <dbReference type="NCBI Taxonomy" id="60549"/>
    <lineage>
        <taxon>Bacteria</taxon>
        <taxon>Pseudomonadati</taxon>
        <taxon>Pseudomonadota</taxon>
        <taxon>Betaproteobacteria</taxon>
        <taxon>Burkholderiales</taxon>
        <taxon>Burkholderiaceae</taxon>
        <taxon>Paraburkholderia</taxon>
    </lineage>
</organism>